<dbReference type="InterPro" id="IPR009330">
    <property type="entry name" value="LipoPS_heptP_kinase"/>
</dbReference>
<dbReference type="Gene3D" id="1.10.510.10">
    <property type="entry name" value="Transferase(Phosphotransferase) domain 1"/>
    <property type="match status" value="1"/>
</dbReference>
<dbReference type="Proteomes" id="UP000757232">
    <property type="component" value="Unassembled WGS sequence"/>
</dbReference>
<dbReference type="PROSITE" id="PS50011">
    <property type="entry name" value="PROTEIN_KINASE_DOM"/>
    <property type="match status" value="1"/>
</dbReference>
<dbReference type="AlphaFoldDB" id="A0A9Q5N9H1"/>
<protein>
    <recommendedName>
        <fullName evidence="1">Protein kinase domain-containing protein</fullName>
    </recommendedName>
</protein>
<keyword evidence="3" id="KW-1185">Reference proteome</keyword>
<evidence type="ECO:0000259" key="1">
    <source>
        <dbReference type="PROSITE" id="PS50011"/>
    </source>
</evidence>
<evidence type="ECO:0000313" key="2">
    <source>
        <dbReference type="EMBL" id="OCB88696.1"/>
    </source>
</evidence>
<evidence type="ECO:0000313" key="3">
    <source>
        <dbReference type="Proteomes" id="UP000757232"/>
    </source>
</evidence>
<dbReference type="InterPro" id="IPR000719">
    <property type="entry name" value="Prot_kinase_dom"/>
</dbReference>
<accession>A0A9Q5N9H1</accession>
<organism evidence="2 3">
    <name type="scientific">Sanghuangporus baumii</name>
    <name type="common">Phellinus baumii</name>
    <dbReference type="NCBI Taxonomy" id="108892"/>
    <lineage>
        <taxon>Eukaryota</taxon>
        <taxon>Fungi</taxon>
        <taxon>Dikarya</taxon>
        <taxon>Basidiomycota</taxon>
        <taxon>Agaricomycotina</taxon>
        <taxon>Agaricomycetes</taxon>
        <taxon>Hymenochaetales</taxon>
        <taxon>Hymenochaetaceae</taxon>
        <taxon>Sanghuangporus</taxon>
    </lineage>
</organism>
<dbReference type="GO" id="GO:0005524">
    <property type="term" value="F:ATP binding"/>
    <property type="evidence" value="ECO:0007669"/>
    <property type="project" value="InterPro"/>
</dbReference>
<dbReference type="EMBL" id="LNZH02000173">
    <property type="protein sequence ID" value="OCB88696.1"/>
    <property type="molecule type" value="Genomic_DNA"/>
</dbReference>
<feature type="domain" description="Protein kinase" evidence="1">
    <location>
        <begin position="1"/>
        <end position="160"/>
    </location>
</feature>
<proteinExistence type="predicted"/>
<name>A0A9Q5N9H1_SANBA</name>
<comment type="caution">
    <text evidence="2">The sequence shown here is derived from an EMBL/GenBank/DDBJ whole genome shotgun (WGS) entry which is preliminary data.</text>
</comment>
<dbReference type="GO" id="GO:0004672">
    <property type="term" value="F:protein kinase activity"/>
    <property type="evidence" value="ECO:0007669"/>
    <property type="project" value="InterPro"/>
</dbReference>
<reference evidence="2" key="1">
    <citation type="submission" date="2016-06" db="EMBL/GenBank/DDBJ databases">
        <title>Draft Genome sequence of the fungus Inonotus baumii.</title>
        <authorList>
            <person name="Zhu H."/>
            <person name="Lin W."/>
        </authorList>
    </citation>
    <scope>NUCLEOTIDE SEQUENCE</scope>
    <source>
        <strain evidence="2">821</strain>
    </source>
</reference>
<dbReference type="Pfam" id="PF06176">
    <property type="entry name" value="WaaY"/>
    <property type="match status" value="1"/>
</dbReference>
<dbReference type="InterPro" id="IPR011009">
    <property type="entry name" value="Kinase-like_dom_sf"/>
</dbReference>
<gene>
    <name evidence="2" type="ORF">A7U60_g4170</name>
</gene>
<dbReference type="OrthoDB" id="3250441at2759"/>
<dbReference type="SUPFAM" id="SSF56112">
    <property type="entry name" value="Protein kinase-like (PK-like)"/>
    <property type="match status" value="1"/>
</dbReference>
<sequence>MIQDGSDDEVDVVVKFTVRYHEQAHRILEQNELAPRLHFCIPLVGDMYMVIMDYIENTSLYLVKPEDPEKVLSDVKTAVDLLHAQDLVFGDLRVQNIILKPKGKAMLIDFDWVGKHNVDRYPASWNNDAGKWSPSVRRRVLMDKAHDTFMLDKLRRHWEK</sequence>